<evidence type="ECO:0000313" key="3">
    <source>
        <dbReference type="EnsemblPlants" id="Solyc09g072725.1.1"/>
    </source>
</evidence>
<evidence type="ECO:0000313" key="4">
    <source>
        <dbReference type="Proteomes" id="UP000004994"/>
    </source>
</evidence>
<reference evidence="3" key="2">
    <citation type="submission" date="2019-01" db="UniProtKB">
        <authorList>
            <consortium name="EnsemblPlants"/>
        </authorList>
    </citation>
    <scope>IDENTIFICATION</scope>
    <source>
        <strain evidence="3">cv. Heinz 1706</strain>
    </source>
</reference>
<dbReference type="PANTHER" id="PTHR23272">
    <property type="entry name" value="BED FINGER-RELATED"/>
    <property type="match status" value="1"/>
</dbReference>
<dbReference type="STRING" id="4081.A0A3Q7I506"/>
<dbReference type="Pfam" id="PF14372">
    <property type="entry name" value="hAT-like_RNase-H"/>
    <property type="match status" value="1"/>
</dbReference>
<feature type="domain" description="HAT C-terminal dimerisation" evidence="1">
    <location>
        <begin position="166"/>
        <end position="248"/>
    </location>
</feature>
<accession>A0A3Q7I506</accession>
<proteinExistence type="predicted"/>
<dbReference type="GO" id="GO:0046983">
    <property type="term" value="F:protein dimerization activity"/>
    <property type="evidence" value="ECO:0007669"/>
    <property type="project" value="InterPro"/>
</dbReference>
<dbReference type="PANTHER" id="PTHR23272:SF168">
    <property type="entry name" value="HAT-LIKE TRANSPOSASE RNASE-H FOLD DOMAIN-CONTAINING PROTEIN"/>
    <property type="match status" value="1"/>
</dbReference>
<reference evidence="3" key="1">
    <citation type="journal article" date="2012" name="Nature">
        <title>The tomato genome sequence provides insights into fleshy fruit evolution.</title>
        <authorList>
            <consortium name="Tomato Genome Consortium"/>
        </authorList>
    </citation>
    <scope>NUCLEOTIDE SEQUENCE [LARGE SCALE GENOMIC DNA]</scope>
    <source>
        <strain evidence="3">cv. Heinz 1706</strain>
    </source>
</reference>
<dbReference type="AlphaFoldDB" id="A0A3Q7I506"/>
<dbReference type="Gramene" id="Solyc09g072725.1.1">
    <property type="protein sequence ID" value="Solyc09g072725.1.1"/>
    <property type="gene ID" value="Solyc09g072725.1"/>
</dbReference>
<dbReference type="SUPFAM" id="SSF53098">
    <property type="entry name" value="Ribonuclease H-like"/>
    <property type="match status" value="1"/>
</dbReference>
<dbReference type="EnsemblPlants" id="Solyc09g072725.1.1">
    <property type="protein sequence ID" value="Solyc09g072725.1.1"/>
    <property type="gene ID" value="Solyc09g072725.1"/>
</dbReference>
<evidence type="ECO:0008006" key="5">
    <source>
        <dbReference type="Google" id="ProtNLM"/>
    </source>
</evidence>
<dbReference type="GO" id="GO:0003677">
    <property type="term" value="F:DNA binding"/>
    <property type="evidence" value="ECO:0007669"/>
    <property type="project" value="InterPro"/>
</dbReference>
<dbReference type="InterPro" id="IPR025525">
    <property type="entry name" value="hAT-like_transposase_RNase-H"/>
</dbReference>
<organism evidence="3">
    <name type="scientific">Solanum lycopersicum</name>
    <name type="common">Tomato</name>
    <name type="synonym">Lycopersicon esculentum</name>
    <dbReference type="NCBI Taxonomy" id="4081"/>
    <lineage>
        <taxon>Eukaryota</taxon>
        <taxon>Viridiplantae</taxon>
        <taxon>Streptophyta</taxon>
        <taxon>Embryophyta</taxon>
        <taxon>Tracheophyta</taxon>
        <taxon>Spermatophyta</taxon>
        <taxon>Magnoliopsida</taxon>
        <taxon>eudicotyledons</taxon>
        <taxon>Gunneridae</taxon>
        <taxon>Pentapetalae</taxon>
        <taxon>asterids</taxon>
        <taxon>lamiids</taxon>
        <taxon>Solanales</taxon>
        <taxon>Solanaceae</taxon>
        <taxon>Solanoideae</taxon>
        <taxon>Solaneae</taxon>
        <taxon>Solanum</taxon>
        <taxon>Solanum subgen. Lycopersicon</taxon>
    </lineage>
</organism>
<sequence>MVKYFRSSSSRTRNFLKCVEMQKIECDKLLSLDVPTRWNSTYLMLNTAEKCEKAFRDICALDAYLKLCIASDDLDLSKMTLGMKEKFKKYWGTPERMNKIIFIAYVLNSHNKFVITWKTENVVNTKVESYLRDLFAIYVSEYGKGSKSQPSSSDSSDSSACGVKSELDKYLLEDQEPESGDFDILSWWKVNSPRFSVLSQLARDVLVIPMSSVASECAISTGGRILDPFRSSLTLKCVQCLICVQDWLRQETKPICVEESLDSKGQDNEEIILLTWKKVKKLIIVIKSAKRNMDRFLKVGRKKYFQTKTVLRGRTFHLDILSMDIVKQGWEELFLEPNLIYEQEVVVFYTNLTILEGDVVSSSVKGVEIVFDATKLGEILHIPFVGINDYHWAFDEHFSLPAKFSQGRVNSRAQTVLKGIMGSVHKLLFEIIHKGILPRRHQRHIASIKTWDL</sequence>
<dbReference type="InterPro" id="IPR008906">
    <property type="entry name" value="HATC_C_dom"/>
</dbReference>
<dbReference type="Pfam" id="PF05699">
    <property type="entry name" value="Dimer_Tnp_hAT"/>
    <property type="match status" value="1"/>
</dbReference>
<dbReference type="InParanoid" id="A0A3Q7I506"/>
<keyword evidence="4" id="KW-1185">Reference proteome</keyword>
<protein>
    <recommendedName>
        <fullName evidence="5">HAT C-terminal dimerisation domain-containing protein</fullName>
    </recommendedName>
</protein>
<name>A0A3Q7I506_SOLLC</name>
<dbReference type="Proteomes" id="UP000004994">
    <property type="component" value="Chromosome 9"/>
</dbReference>
<evidence type="ECO:0000259" key="2">
    <source>
        <dbReference type="Pfam" id="PF14372"/>
    </source>
</evidence>
<feature type="domain" description="hAT-like transposase RNase-H fold" evidence="2">
    <location>
        <begin position="54"/>
        <end position="132"/>
    </location>
</feature>
<evidence type="ECO:0000259" key="1">
    <source>
        <dbReference type="Pfam" id="PF05699"/>
    </source>
</evidence>
<dbReference type="InterPro" id="IPR012337">
    <property type="entry name" value="RNaseH-like_sf"/>
</dbReference>